<organism evidence="2 3">
    <name type="scientific">Bondarzewia mesenterica</name>
    <dbReference type="NCBI Taxonomy" id="1095465"/>
    <lineage>
        <taxon>Eukaryota</taxon>
        <taxon>Fungi</taxon>
        <taxon>Dikarya</taxon>
        <taxon>Basidiomycota</taxon>
        <taxon>Agaricomycotina</taxon>
        <taxon>Agaricomycetes</taxon>
        <taxon>Russulales</taxon>
        <taxon>Bondarzewiaceae</taxon>
        <taxon>Bondarzewia</taxon>
    </lineage>
</organism>
<dbReference type="AlphaFoldDB" id="A0A4S4LQ21"/>
<feature type="region of interest" description="Disordered" evidence="1">
    <location>
        <begin position="85"/>
        <end position="112"/>
    </location>
</feature>
<evidence type="ECO:0000313" key="2">
    <source>
        <dbReference type="EMBL" id="THH14007.1"/>
    </source>
</evidence>
<proteinExistence type="predicted"/>
<dbReference type="EMBL" id="SGPL01000309">
    <property type="protein sequence ID" value="THH14007.1"/>
    <property type="molecule type" value="Genomic_DNA"/>
</dbReference>
<comment type="caution">
    <text evidence="2">The sequence shown here is derived from an EMBL/GenBank/DDBJ whole genome shotgun (WGS) entry which is preliminary data.</text>
</comment>
<dbReference type="Proteomes" id="UP000310158">
    <property type="component" value="Unassembled WGS sequence"/>
</dbReference>
<sequence length="112" mass="12289">MIFTGSLTRILSPAKNAAYASTWRLGSSEAPKIVRGAVITNYRTFRQPCHAKIQERDESRGTGPRHMRMESGSDLWMLSLGAKPSTGAAVPTPANSIEDLETEKSQANIWRA</sequence>
<evidence type="ECO:0000313" key="3">
    <source>
        <dbReference type="Proteomes" id="UP000310158"/>
    </source>
</evidence>
<keyword evidence="3" id="KW-1185">Reference proteome</keyword>
<protein>
    <submittedName>
        <fullName evidence="2">Uncharacterized protein</fullName>
    </submittedName>
</protein>
<name>A0A4S4LQ21_9AGAM</name>
<evidence type="ECO:0000256" key="1">
    <source>
        <dbReference type="SAM" id="MobiDB-lite"/>
    </source>
</evidence>
<accession>A0A4S4LQ21</accession>
<gene>
    <name evidence="2" type="ORF">EW146_g6267</name>
</gene>
<reference evidence="2 3" key="1">
    <citation type="submission" date="2019-02" db="EMBL/GenBank/DDBJ databases">
        <title>Genome sequencing of the rare red list fungi Bondarzewia mesenterica.</title>
        <authorList>
            <person name="Buettner E."/>
            <person name="Kellner H."/>
        </authorList>
    </citation>
    <scope>NUCLEOTIDE SEQUENCE [LARGE SCALE GENOMIC DNA]</scope>
    <source>
        <strain evidence="2 3">DSM 108281</strain>
    </source>
</reference>